<dbReference type="SUPFAM" id="SSF56112">
    <property type="entry name" value="Protein kinase-like (PK-like)"/>
    <property type="match status" value="1"/>
</dbReference>
<dbReference type="Pfam" id="PF00069">
    <property type="entry name" value="Pkinase"/>
    <property type="match status" value="2"/>
</dbReference>
<dbReference type="InterPro" id="IPR011009">
    <property type="entry name" value="Kinase-like_dom_sf"/>
</dbReference>
<keyword evidence="5" id="KW-0547">Nucleotide-binding</keyword>
<evidence type="ECO:0000313" key="15">
    <source>
        <dbReference type="RefSeq" id="XP_034231651.1"/>
    </source>
</evidence>
<evidence type="ECO:0000256" key="6">
    <source>
        <dbReference type="ARBA" id="ARBA00022777"/>
    </source>
</evidence>
<evidence type="ECO:0000256" key="8">
    <source>
        <dbReference type="ARBA" id="ARBA00037982"/>
    </source>
</evidence>
<keyword evidence="4" id="KW-0808">Transferase</keyword>
<sequence>MDGNQESNECPVSGSSEEPPDSNMNEISASNSNTWFHLKTITTFNSDFSTQTCSREQYHSQSENQTSNNECLCQKADLGGIKINNKNIETRASSCSKIEGCLRSEHIEVLSSPFQDVPILPLKDSESAAKEVPKPTQKHRRTRRRSQSNSLSEGHLPHGIAADPVSHFSVSSSSHRNGTVSDVGAVNPTSDSMRPCTPTPVQSLTRFSPTSLLVESLIDQLCKLMEKDSGKQKKLYHVICERLHQMRLIDDTYTIEEFQFMRSHYQKALYQLLAVAKSSTQSPSGRNILLPLPSSNMNVDIKMSSEQVLEWSRYQHEYHELEYIAKGGFGHVYKARNKLDGGEYAIKKIFLRYRYVEGFLRSLKEVKMLARLNHPNIVSYKAAWLEPLDDDTAKTHRSSPSSESQEASLSVVSLNADSRFPLPQACPETADDSLDIVFLESSSDTKNKNVPSSVVKPKQSGSHPLSNILETSESTNSDNSNSLNSSLQLGSSGDSGSSSSTSGKAAVCPMNAKETKRKNSTTVRNWATLYVQMQLCERTLRQWLDVRNASLPACPLSPDSSDGNLALNLFRKIVRGVDYIHAQGIVHHDIKPSNIFVNSNLREVQVGDFGLSCCILSRVDSTGVIGEHHGEVGTRMYAAPEQLRGKCSSKSDLFSLGIVFLELLQPFHTDMERSKVIHQLRAGQLPSELTTMWPHAARLISDLITSSPMARPTASDLLQRVDSLLRAFLEHDIHSQLASKDETIRLLKEAVASRDQEIAELRQRLSTFENKQ</sequence>
<dbReference type="RefSeq" id="XP_034231650.1">
    <property type="nucleotide sequence ID" value="XM_034375759.1"/>
</dbReference>
<feature type="domain" description="Protein kinase" evidence="12">
    <location>
        <begin position="318"/>
        <end position="729"/>
    </location>
</feature>
<reference evidence="14 15" key="1">
    <citation type="submission" date="2025-04" db="UniProtKB">
        <authorList>
            <consortium name="RefSeq"/>
        </authorList>
    </citation>
    <scope>IDENTIFICATION</scope>
    <source>
        <tissue evidence="14 15">Total insect</tissue>
    </source>
</reference>
<keyword evidence="10" id="KW-0175">Coiled coil</keyword>
<dbReference type="GO" id="GO:0005524">
    <property type="term" value="F:ATP binding"/>
    <property type="evidence" value="ECO:0007669"/>
    <property type="project" value="UniProtKB-KW"/>
</dbReference>
<keyword evidence="6" id="KW-0418">Kinase</keyword>
<dbReference type="GO" id="GO:0004694">
    <property type="term" value="F:eukaryotic translation initiation factor 2alpha kinase activity"/>
    <property type="evidence" value="ECO:0007669"/>
    <property type="project" value="TreeGrafter"/>
</dbReference>
<dbReference type="PANTHER" id="PTHR11042:SF187">
    <property type="entry name" value="EUKARYOTIC TRANSLATION INITIATION FACTOR 2-ALPHA KINASE 2"/>
    <property type="match status" value="1"/>
</dbReference>
<feature type="region of interest" description="Disordered" evidence="11">
    <location>
        <begin position="121"/>
        <end position="201"/>
    </location>
</feature>
<dbReference type="Gene3D" id="3.30.200.20">
    <property type="entry name" value="Phosphorylase Kinase, domain 1"/>
    <property type="match status" value="1"/>
</dbReference>
<feature type="region of interest" description="Disordered" evidence="11">
    <location>
        <begin position="391"/>
        <end position="410"/>
    </location>
</feature>
<dbReference type="Pfam" id="PF22949">
    <property type="entry name" value="HRI2_3H"/>
    <property type="match status" value="1"/>
</dbReference>
<keyword evidence="2" id="KW-0723">Serine/threonine-protein kinase</keyword>
<evidence type="ECO:0000259" key="12">
    <source>
        <dbReference type="PROSITE" id="PS50011"/>
    </source>
</evidence>
<keyword evidence="13" id="KW-1185">Reference proteome</keyword>
<dbReference type="PANTHER" id="PTHR11042">
    <property type="entry name" value="EUKARYOTIC TRANSLATION INITIATION FACTOR 2-ALPHA KINASE EIF2-ALPHA KINASE -RELATED"/>
    <property type="match status" value="1"/>
</dbReference>
<evidence type="ECO:0000256" key="1">
    <source>
        <dbReference type="ARBA" id="ARBA00012513"/>
    </source>
</evidence>
<dbReference type="AlphaFoldDB" id="A0A6P8Y6M0"/>
<dbReference type="RefSeq" id="XP_034231652.1">
    <property type="nucleotide sequence ID" value="XM_034375761.1"/>
</dbReference>
<dbReference type="RefSeq" id="XP_034231654.1">
    <property type="nucleotide sequence ID" value="XM_034375763.1"/>
</dbReference>
<feature type="region of interest" description="Disordered" evidence="11">
    <location>
        <begin position="444"/>
        <end position="519"/>
    </location>
</feature>
<evidence type="ECO:0000256" key="11">
    <source>
        <dbReference type="SAM" id="MobiDB-lite"/>
    </source>
</evidence>
<evidence type="ECO:0000313" key="16">
    <source>
        <dbReference type="RefSeq" id="XP_034231652.1"/>
    </source>
</evidence>
<dbReference type="EC" id="2.7.11.1" evidence="1"/>
<dbReference type="RefSeq" id="XP_034231651.1">
    <property type="nucleotide sequence ID" value="XM_034375760.1"/>
</dbReference>
<evidence type="ECO:0000313" key="13">
    <source>
        <dbReference type="Proteomes" id="UP000515158"/>
    </source>
</evidence>
<name>A0A6P8Y6M0_THRPL</name>
<dbReference type="PROSITE" id="PS50011">
    <property type="entry name" value="PROTEIN_KINASE_DOM"/>
    <property type="match status" value="1"/>
</dbReference>
<dbReference type="Gene3D" id="1.10.510.10">
    <property type="entry name" value="Transferase(Phosphotransferase) domain 1"/>
    <property type="match status" value="1"/>
</dbReference>
<dbReference type="SMART" id="SM00220">
    <property type="entry name" value="S_TKc"/>
    <property type="match status" value="1"/>
</dbReference>
<evidence type="ECO:0000256" key="10">
    <source>
        <dbReference type="SAM" id="Coils"/>
    </source>
</evidence>
<dbReference type="Proteomes" id="UP000515158">
    <property type="component" value="Unplaced"/>
</dbReference>
<dbReference type="GO" id="GO:0005737">
    <property type="term" value="C:cytoplasm"/>
    <property type="evidence" value="ECO:0007669"/>
    <property type="project" value="TreeGrafter"/>
</dbReference>
<dbReference type="RefSeq" id="XP_034231653.1">
    <property type="nucleotide sequence ID" value="XM_034375762.1"/>
</dbReference>
<dbReference type="GO" id="GO:0005634">
    <property type="term" value="C:nucleus"/>
    <property type="evidence" value="ECO:0007669"/>
    <property type="project" value="TreeGrafter"/>
</dbReference>
<evidence type="ECO:0000256" key="4">
    <source>
        <dbReference type="ARBA" id="ARBA00022679"/>
    </source>
</evidence>
<dbReference type="InterPro" id="IPR050339">
    <property type="entry name" value="CC_SR_Kinase"/>
</dbReference>
<comment type="similarity">
    <text evidence="8">Belongs to the protein kinase superfamily. Ser/Thr protein kinase family. GCN2 subfamily.</text>
</comment>
<keyword evidence="7" id="KW-0067">ATP-binding</keyword>
<evidence type="ECO:0000256" key="9">
    <source>
        <dbReference type="ARBA" id="ARBA00042914"/>
    </source>
</evidence>
<feature type="region of interest" description="Disordered" evidence="11">
    <location>
        <begin position="1"/>
        <end position="28"/>
    </location>
</feature>
<dbReference type="OrthoDB" id="1405469at2759"/>
<dbReference type="KEGG" id="tpal:117639817"/>
<accession>A0A6P8Y6M0</accession>
<protein>
    <recommendedName>
        <fullName evidence="1">non-specific serine/threonine protein kinase</fullName>
        <ecNumber evidence="1">2.7.11.1</ecNumber>
    </recommendedName>
    <alternativeName>
        <fullName evidence="9">Heme-regulated eukaryotic initiation factor eIF-2-alpha kinase</fullName>
    </alternativeName>
</protein>
<evidence type="ECO:0000313" key="14">
    <source>
        <dbReference type="RefSeq" id="XP_034231650.1"/>
    </source>
</evidence>
<dbReference type="InterPro" id="IPR054521">
    <property type="entry name" value="HRI2_3H"/>
</dbReference>
<feature type="compositionally biased region" description="Low complexity" evidence="11">
    <location>
        <begin position="165"/>
        <end position="175"/>
    </location>
</feature>
<evidence type="ECO:0000313" key="18">
    <source>
        <dbReference type="RefSeq" id="XP_034231654.1"/>
    </source>
</evidence>
<evidence type="ECO:0000313" key="17">
    <source>
        <dbReference type="RefSeq" id="XP_034231653.1"/>
    </source>
</evidence>
<dbReference type="PROSITE" id="PS00108">
    <property type="entry name" value="PROTEIN_KINASE_ST"/>
    <property type="match status" value="1"/>
</dbReference>
<organism evidence="15">
    <name type="scientific">Thrips palmi</name>
    <name type="common">Melon thrips</name>
    <dbReference type="NCBI Taxonomy" id="161013"/>
    <lineage>
        <taxon>Eukaryota</taxon>
        <taxon>Metazoa</taxon>
        <taxon>Ecdysozoa</taxon>
        <taxon>Arthropoda</taxon>
        <taxon>Hexapoda</taxon>
        <taxon>Insecta</taxon>
        <taxon>Pterygota</taxon>
        <taxon>Neoptera</taxon>
        <taxon>Paraneoptera</taxon>
        <taxon>Thysanoptera</taxon>
        <taxon>Terebrantia</taxon>
        <taxon>Thripoidea</taxon>
        <taxon>Thripidae</taxon>
        <taxon>Thrips</taxon>
    </lineage>
</organism>
<keyword evidence="3" id="KW-0597">Phosphoprotein</keyword>
<evidence type="ECO:0000256" key="5">
    <source>
        <dbReference type="ARBA" id="ARBA00022741"/>
    </source>
</evidence>
<dbReference type="InterPro" id="IPR000719">
    <property type="entry name" value="Prot_kinase_dom"/>
</dbReference>
<feature type="compositionally biased region" description="Low complexity" evidence="11">
    <location>
        <begin position="398"/>
        <end position="410"/>
    </location>
</feature>
<feature type="compositionally biased region" description="Low complexity" evidence="11">
    <location>
        <begin position="469"/>
        <end position="503"/>
    </location>
</feature>
<gene>
    <name evidence="14 15 16 17 18" type="primary">LOC117639817</name>
</gene>
<dbReference type="Gene3D" id="1.20.5.490">
    <property type="entry name" value="Single helix bin"/>
    <property type="match status" value="1"/>
</dbReference>
<evidence type="ECO:0000256" key="3">
    <source>
        <dbReference type="ARBA" id="ARBA00022553"/>
    </source>
</evidence>
<dbReference type="GeneID" id="117639817"/>
<evidence type="ECO:0000256" key="2">
    <source>
        <dbReference type="ARBA" id="ARBA00022527"/>
    </source>
</evidence>
<dbReference type="InterPro" id="IPR008271">
    <property type="entry name" value="Ser/Thr_kinase_AS"/>
</dbReference>
<feature type="coiled-coil region" evidence="10">
    <location>
        <begin position="744"/>
        <end position="771"/>
    </location>
</feature>
<proteinExistence type="inferred from homology"/>
<feature type="compositionally biased region" description="Basic and acidic residues" evidence="11">
    <location>
        <begin position="123"/>
        <end position="133"/>
    </location>
</feature>
<evidence type="ECO:0000256" key="7">
    <source>
        <dbReference type="ARBA" id="ARBA00022840"/>
    </source>
</evidence>
<feature type="compositionally biased region" description="Basic residues" evidence="11">
    <location>
        <begin position="136"/>
        <end position="146"/>
    </location>
</feature>